<keyword evidence="2" id="KW-1185">Reference proteome</keyword>
<accession>A0A1M7L311</accession>
<sequence>MDAPARTDDTARQNALRALQRSLDRRDNGGSTGHETR</sequence>
<dbReference type="EMBL" id="FRBI01000013">
    <property type="protein sequence ID" value="SHM71706.1"/>
    <property type="molecule type" value="Genomic_DNA"/>
</dbReference>
<protein>
    <submittedName>
        <fullName evidence="1">Uncharacterized protein</fullName>
    </submittedName>
</protein>
<reference evidence="1 2" key="1">
    <citation type="submission" date="2016-11" db="EMBL/GenBank/DDBJ databases">
        <authorList>
            <person name="Jaros S."/>
            <person name="Januszkiewicz K."/>
            <person name="Wedrychowicz H."/>
        </authorList>
    </citation>
    <scope>NUCLEOTIDE SEQUENCE [LARGE SCALE GENOMIC DNA]</scope>
    <source>
        <strain evidence="1 2">CGMCC 4.2025</strain>
    </source>
</reference>
<dbReference type="STRING" id="310782.SAMN05216499_113162"/>
<gene>
    <name evidence="1" type="ORF">SAMN05216499_113162</name>
</gene>
<name>A0A1M7L311_9ACTN</name>
<dbReference type="AlphaFoldDB" id="A0A1M7L311"/>
<evidence type="ECO:0000313" key="2">
    <source>
        <dbReference type="Proteomes" id="UP000184111"/>
    </source>
</evidence>
<dbReference type="Proteomes" id="UP000184111">
    <property type="component" value="Unassembled WGS sequence"/>
</dbReference>
<organism evidence="1 2">
    <name type="scientific">Actinacidiphila paucisporea</name>
    <dbReference type="NCBI Taxonomy" id="310782"/>
    <lineage>
        <taxon>Bacteria</taxon>
        <taxon>Bacillati</taxon>
        <taxon>Actinomycetota</taxon>
        <taxon>Actinomycetes</taxon>
        <taxon>Kitasatosporales</taxon>
        <taxon>Streptomycetaceae</taxon>
        <taxon>Actinacidiphila</taxon>
    </lineage>
</organism>
<evidence type="ECO:0000313" key="1">
    <source>
        <dbReference type="EMBL" id="SHM71706.1"/>
    </source>
</evidence>
<proteinExistence type="predicted"/>